<sequence>MNRLLLIILISFSYTSISSQSLIEAAITGKSKIVYEKPFKFNIKNGKWDLKYRMESLNEQKSNPNKSNILTDSLIVKELCKKAENQKLKNWSEEELDNIYLAKNTEYLNIKTIKNTLNLTQKSEIKILKKQIRQYNSYKNKWRSFPLSLSRPVYSENKEYALIAFNYGNNGGEIVIYQKIKENWINVGVIEGWAY</sequence>
<dbReference type="AlphaFoldDB" id="A0A2U2X121"/>
<name>A0A2U2X121_9FLAO</name>
<evidence type="ECO:0000313" key="2">
    <source>
        <dbReference type="Proteomes" id="UP000245375"/>
    </source>
</evidence>
<gene>
    <name evidence="1" type="ORF">DIS18_14465</name>
</gene>
<reference evidence="2" key="2">
    <citation type="submission" date="2018-05" db="EMBL/GenBank/DDBJ databases">
        <title>Algibacter marinivivus sp. nov., isolated from sample around a algae.</title>
        <authorList>
            <person name="Lu D."/>
        </authorList>
    </citation>
    <scope>NUCLEOTIDE SEQUENCE [LARGE SCALE GENOMIC DNA]</scope>
    <source>
        <strain evidence="2">ZY111</strain>
    </source>
</reference>
<proteinExistence type="predicted"/>
<reference evidence="2" key="3">
    <citation type="submission" date="2018-05" db="EMBL/GenBank/DDBJ databases">
        <authorList>
            <person name="Lu D."/>
        </authorList>
    </citation>
    <scope>NUCLEOTIDE SEQUENCE [LARGE SCALE GENOMIC DNA]</scope>
    <source>
        <strain evidence="2">ZY111</strain>
    </source>
</reference>
<dbReference type="Proteomes" id="UP000245375">
    <property type="component" value="Unassembled WGS sequence"/>
</dbReference>
<evidence type="ECO:0000313" key="1">
    <source>
        <dbReference type="EMBL" id="PWH81482.1"/>
    </source>
</evidence>
<organism evidence="1 2">
    <name type="scientific">Algibacter marinivivus</name>
    <dbReference type="NCBI Taxonomy" id="2100723"/>
    <lineage>
        <taxon>Bacteria</taxon>
        <taxon>Pseudomonadati</taxon>
        <taxon>Bacteroidota</taxon>
        <taxon>Flavobacteriia</taxon>
        <taxon>Flavobacteriales</taxon>
        <taxon>Flavobacteriaceae</taxon>
        <taxon>Algibacter</taxon>
    </lineage>
</organism>
<keyword evidence="2" id="KW-1185">Reference proteome</keyword>
<dbReference type="EMBL" id="QFRI01000005">
    <property type="protein sequence ID" value="PWH81482.1"/>
    <property type="molecule type" value="Genomic_DNA"/>
</dbReference>
<dbReference type="RefSeq" id="WP_109353800.1">
    <property type="nucleotide sequence ID" value="NZ_QFRI01000005.1"/>
</dbReference>
<comment type="caution">
    <text evidence="1">The sequence shown here is derived from an EMBL/GenBank/DDBJ whole genome shotgun (WGS) entry which is preliminary data.</text>
</comment>
<dbReference type="OrthoDB" id="1160682at2"/>
<accession>A0A2U2X121</accession>
<protein>
    <submittedName>
        <fullName evidence="1">Uncharacterized protein</fullName>
    </submittedName>
</protein>
<reference evidence="1 2" key="1">
    <citation type="submission" date="2018-05" db="EMBL/GenBank/DDBJ databases">
        <title>Algibacter marinivivus sp. nov., isolated from sample around a algae.</title>
        <authorList>
            <person name="Zhong X."/>
        </authorList>
    </citation>
    <scope>NUCLEOTIDE SEQUENCE [LARGE SCALE GENOMIC DNA]</scope>
    <source>
        <strain evidence="1 2">ZY111</strain>
    </source>
</reference>